<protein>
    <submittedName>
        <fullName evidence="1">Uncharacterized protein</fullName>
    </submittedName>
</protein>
<dbReference type="AlphaFoldDB" id="A0A1M7DRZ3"/>
<keyword evidence="2" id="KW-1185">Reference proteome</keyword>
<dbReference type="Proteomes" id="UP000184191">
    <property type="component" value="Unassembled WGS sequence"/>
</dbReference>
<dbReference type="EMBL" id="FRBN01000049">
    <property type="protein sequence ID" value="SHL82250.1"/>
    <property type="molecule type" value="Genomic_DNA"/>
</dbReference>
<dbReference type="STRING" id="1054996.SAMN05444414_1495"/>
<evidence type="ECO:0000313" key="2">
    <source>
        <dbReference type="Proteomes" id="UP000184191"/>
    </source>
</evidence>
<proteinExistence type="predicted"/>
<organism evidence="1 2">
    <name type="scientific">Roseovarius marisflavi</name>
    <dbReference type="NCBI Taxonomy" id="1054996"/>
    <lineage>
        <taxon>Bacteria</taxon>
        <taxon>Pseudomonadati</taxon>
        <taxon>Pseudomonadota</taxon>
        <taxon>Alphaproteobacteria</taxon>
        <taxon>Rhodobacterales</taxon>
        <taxon>Roseobacteraceae</taxon>
        <taxon>Roseovarius</taxon>
    </lineage>
</organism>
<name>A0A1M7DRZ3_9RHOB</name>
<accession>A0A1M7DRZ3</accession>
<reference evidence="2" key="1">
    <citation type="submission" date="2016-11" db="EMBL/GenBank/DDBJ databases">
        <authorList>
            <person name="Varghese N."/>
            <person name="Submissions S."/>
        </authorList>
    </citation>
    <scope>NUCLEOTIDE SEQUENCE [LARGE SCALE GENOMIC DNA]</scope>
    <source>
        <strain evidence="2">DSM 29327</strain>
    </source>
</reference>
<evidence type="ECO:0000313" key="1">
    <source>
        <dbReference type="EMBL" id="SHL82250.1"/>
    </source>
</evidence>
<gene>
    <name evidence="1" type="ORF">SAMN05444414_1495</name>
</gene>
<dbReference type="RefSeq" id="WP_170865122.1">
    <property type="nucleotide sequence ID" value="NZ_FRBN01000049.1"/>
</dbReference>
<sequence>MPPTIPYATLPSTEDLGPADREALIEHGMALKTLSTNQALKEMKKCA</sequence>